<dbReference type="EMBL" id="MNCJ02000319">
    <property type="protein sequence ID" value="KAF5812284.1"/>
    <property type="molecule type" value="Genomic_DNA"/>
</dbReference>
<dbReference type="AlphaFoldDB" id="A0A9K3NTN2"/>
<accession>A0A9K3NTN2</accession>
<dbReference type="Gramene" id="mRNA:HanXRQr2_Chr04g0190831">
    <property type="protein sequence ID" value="mRNA:HanXRQr2_Chr04g0190831"/>
    <property type="gene ID" value="HanXRQr2_Chr04g0190831"/>
</dbReference>
<gene>
    <name evidence="1" type="ORF">HanXRQr2_Chr04g0190831</name>
</gene>
<protein>
    <submittedName>
        <fullName evidence="1">Uncharacterized protein</fullName>
    </submittedName>
</protein>
<organism evidence="1 2">
    <name type="scientific">Helianthus annuus</name>
    <name type="common">Common sunflower</name>
    <dbReference type="NCBI Taxonomy" id="4232"/>
    <lineage>
        <taxon>Eukaryota</taxon>
        <taxon>Viridiplantae</taxon>
        <taxon>Streptophyta</taxon>
        <taxon>Embryophyta</taxon>
        <taxon>Tracheophyta</taxon>
        <taxon>Spermatophyta</taxon>
        <taxon>Magnoliopsida</taxon>
        <taxon>eudicotyledons</taxon>
        <taxon>Gunneridae</taxon>
        <taxon>Pentapetalae</taxon>
        <taxon>asterids</taxon>
        <taxon>campanulids</taxon>
        <taxon>Asterales</taxon>
        <taxon>Asteraceae</taxon>
        <taxon>Asteroideae</taxon>
        <taxon>Heliantheae alliance</taxon>
        <taxon>Heliantheae</taxon>
        <taxon>Helianthus</taxon>
    </lineage>
</organism>
<comment type="caution">
    <text evidence="1">The sequence shown here is derived from an EMBL/GenBank/DDBJ whole genome shotgun (WGS) entry which is preliminary data.</text>
</comment>
<reference evidence="1" key="2">
    <citation type="submission" date="2020-06" db="EMBL/GenBank/DDBJ databases">
        <title>Helianthus annuus Genome sequencing and assembly Release 2.</title>
        <authorList>
            <person name="Gouzy J."/>
            <person name="Langlade N."/>
            <person name="Munos S."/>
        </authorList>
    </citation>
    <scope>NUCLEOTIDE SEQUENCE</scope>
    <source>
        <tissue evidence="1">Leaves</tissue>
    </source>
</reference>
<evidence type="ECO:0000313" key="1">
    <source>
        <dbReference type="EMBL" id="KAF5812284.1"/>
    </source>
</evidence>
<proteinExistence type="predicted"/>
<dbReference type="Proteomes" id="UP000215914">
    <property type="component" value="Unassembled WGS sequence"/>
</dbReference>
<reference evidence="1" key="1">
    <citation type="journal article" date="2017" name="Nature">
        <title>The sunflower genome provides insights into oil metabolism, flowering and Asterid evolution.</title>
        <authorList>
            <person name="Badouin H."/>
            <person name="Gouzy J."/>
            <person name="Grassa C.J."/>
            <person name="Murat F."/>
            <person name="Staton S.E."/>
            <person name="Cottret L."/>
            <person name="Lelandais-Briere C."/>
            <person name="Owens G.L."/>
            <person name="Carrere S."/>
            <person name="Mayjonade B."/>
            <person name="Legrand L."/>
            <person name="Gill N."/>
            <person name="Kane N.C."/>
            <person name="Bowers J.E."/>
            <person name="Hubner S."/>
            <person name="Bellec A."/>
            <person name="Berard A."/>
            <person name="Berges H."/>
            <person name="Blanchet N."/>
            <person name="Boniface M.C."/>
            <person name="Brunel D."/>
            <person name="Catrice O."/>
            <person name="Chaidir N."/>
            <person name="Claudel C."/>
            <person name="Donnadieu C."/>
            <person name="Faraut T."/>
            <person name="Fievet G."/>
            <person name="Helmstetter N."/>
            <person name="King M."/>
            <person name="Knapp S.J."/>
            <person name="Lai Z."/>
            <person name="Le Paslier M.C."/>
            <person name="Lippi Y."/>
            <person name="Lorenzon L."/>
            <person name="Mandel J.R."/>
            <person name="Marage G."/>
            <person name="Marchand G."/>
            <person name="Marquand E."/>
            <person name="Bret-Mestries E."/>
            <person name="Morien E."/>
            <person name="Nambeesan S."/>
            <person name="Nguyen T."/>
            <person name="Pegot-Espagnet P."/>
            <person name="Pouilly N."/>
            <person name="Raftis F."/>
            <person name="Sallet E."/>
            <person name="Schiex T."/>
            <person name="Thomas J."/>
            <person name="Vandecasteele C."/>
            <person name="Vares D."/>
            <person name="Vear F."/>
            <person name="Vautrin S."/>
            <person name="Crespi M."/>
            <person name="Mangin B."/>
            <person name="Burke J.M."/>
            <person name="Salse J."/>
            <person name="Munos S."/>
            <person name="Vincourt P."/>
            <person name="Rieseberg L.H."/>
            <person name="Langlade N.B."/>
        </authorList>
    </citation>
    <scope>NUCLEOTIDE SEQUENCE</scope>
    <source>
        <tissue evidence="1">Leaves</tissue>
    </source>
</reference>
<evidence type="ECO:0000313" key="2">
    <source>
        <dbReference type="Proteomes" id="UP000215914"/>
    </source>
</evidence>
<sequence>MAAAPDPYMSIFGRLLVGLGVGNLKLKCSCWAHSQLVPFCWMDSQRLYIQGYV</sequence>
<name>A0A9K3NTN2_HELAN</name>
<keyword evidence="2" id="KW-1185">Reference proteome</keyword>